<proteinExistence type="predicted"/>
<dbReference type="Proteomes" id="UP001500582">
    <property type="component" value="Unassembled WGS sequence"/>
</dbReference>
<evidence type="ECO:0000313" key="2">
    <source>
        <dbReference type="Proteomes" id="UP001500582"/>
    </source>
</evidence>
<organism evidence="1 2">
    <name type="scientific">Mucilaginibacter gynuensis</name>
    <dbReference type="NCBI Taxonomy" id="1302236"/>
    <lineage>
        <taxon>Bacteria</taxon>
        <taxon>Pseudomonadati</taxon>
        <taxon>Bacteroidota</taxon>
        <taxon>Sphingobacteriia</taxon>
        <taxon>Sphingobacteriales</taxon>
        <taxon>Sphingobacteriaceae</taxon>
        <taxon>Mucilaginibacter</taxon>
    </lineage>
</organism>
<name>A0ABP8HA47_9SPHI</name>
<gene>
    <name evidence="1" type="ORF">GCM10023149_45360</name>
</gene>
<evidence type="ECO:0000313" key="1">
    <source>
        <dbReference type="EMBL" id="GAA4336502.1"/>
    </source>
</evidence>
<accession>A0ABP8HA47</accession>
<comment type="caution">
    <text evidence="1">The sequence shown here is derived from an EMBL/GenBank/DDBJ whole genome shotgun (WGS) entry which is preliminary data.</text>
</comment>
<reference evidence="2" key="1">
    <citation type="journal article" date="2019" name="Int. J. Syst. Evol. Microbiol.">
        <title>The Global Catalogue of Microorganisms (GCM) 10K type strain sequencing project: providing services to taxonomists for standard genome sequencing and annotation.</title>
        <authorList>
            <consortium name="The Broad Institute Genomics Platform"/>
            <consortium name="The Broad Institute Genome Sequencing Center for Infectious Disease"/>
            <person name="Wu L."/>
            <person name="Ma J."/>
        </authorList>
    </citation>
    <scope>NUCLEOTIDE SEQUENCE [LARGE SCALE GENOMIC DNA]</scope>
    <source>
        <strain evidence="2">JCM 17705</strain>
    </source>
</reference>
<protein>
    <recommendedName>
        <fullName evidence="3">MG2 domain-containing protein</fullName>
    </recommendedName>
</protein>
<dbReference type="Gene3D" id="2.60.40.1930">
    <property type="match status" value="1"/>
</dbReference>
<dbReference type="EMBL" id="BAABFT010000017">
    <property type="protein sequence ID" value="GAA4336502.1"/>
    <property type="molecule type" value="Genomic_DNA"/>
</dbReference>
<keyword evidence="2" id="KW-1185">Reference proteome</keyword>
<evidence type="ECO:0008006" key="3">
    <source>
        <dbReference type="Google" id="ProtNLM"/>
    </source>
</evidence>
<sequence length="802" mass="89186">MLLLFSGNLYARTGTDSLEALLKNFEYYSLKKSASLLFVHFDKTVYTKNEQVWFSGYMLSPNQEGVNHEALSVVLIRDANHQIIMQDKFAMASGLAFGNILLSDSIAPGNYHFIAYTNVLNKEGKPLDVFSQAITIKAPTEQTFNATMRVLDTANRFVGPLSVLVNVRYKDDRPINNARLTYTLGNEKKILVKTDDMGQCIISIPREKLGGDTSSLLQANIRVDKESQNISLGLPVVKSAIKIGFYPEGGNLAAGLTNTIGWEAKTILGQPLKLTAVLYKDDKPFETINTSAYGIGRFKILPLTGSKYYIKLKTNIPGADSVYALPQALPGKIQLSVVNALCADSVRVLLSSALMQSVSVIVHNYTEVFGRTEQRVSKKPTLLKIALTDLPKGLSTITVLDSLERPLAERIFFAHYGPSTGVSITSERQQYNTREKVNLKFKLKRDTSGNRVSGFVSIACVQENRIEKAKQTDIESYIYFNHNLEALPPSPQGRAYNDKAYLEDILLVKGWRKYKWDELLQTTAADTAQANKTLNFTGAVTYYGKPLKKPLSLTLLRDSIAGLVFTDSTGKFELTPRELFVQQDHKVMMITNGKAMENYAISLNDPYLPLNRELSQQQKFVTVAYSSTEQSTEALKLNGFENAINLKGVEIRGSSTLNGLNSALKNTCGDYVCSFGILNCPNHPFGGSIPEKNKQYRSVIGGRLETVIYTGCKEVENKHLQILKGIYMAKEFYGSDYAQYSPAEPEYFSTIYWNHGVAINSEEETAISFYASDVTGPFRVIVQGFSDKDLVYGEHSFSVKKP</sequence>